<dbReference type="EMBL" id="HACM01012645">
    <property type="protein sequence ID" value="CRZ13087.1"/>
    <property type="molecule type" value="Transcribed_RNA"/>
</dbReference>
<evidence type="ECO:0000313" key="1">
    <source>
        <dbReference type="EMBL" id="CRZ13087.1"/>
    </source>
</evidence>
<accession>A0A0H5RHS9</accession>
<organism evidence="1">
    <name type="scientific">Spongospora subterranea</name>
    <dbReference type="NCBI Taxonomy" id="70186"/>
    <lineage>
        <taxon>Eukaryota</taxon>
        <taxon>Sar</taxon>
        <taxon>Rhizaria</taxon>
        <taxon>Endomyxa</taxon>
        <taxon>Phytomyxea</taxon>
        <taxon>Plasmodiophorida</taxon>
        <taxon>Plasmodiophoridae</taxon>
        <taxon>Spongospora</taxon>
    </lineage>
</organism>
<name>A0A0H5RHS9_9EUKA</name>
<feature type="non-terminal residue" evidence="1">
    <location>
        <position position="1"/>
    </location>
</feature>
<protein>
    <submittedName>
        <fullName evidence="1">Uncharacterized protein</fullName>
    </submittedName>
</protein>
<dbReference type="AlphaFoldDB" id="A0A0H5RHS9"/>
<feature type="non-terminal residue" evidence="1">
    <location>
        <position position="109"/>
    </location>
</feature>
<sequence>LSNTSNSLHSRLRVPRSFMTKTPASEDVPRVATGKAAYDIGTKLKPDDANVGVWLYLIETAAMLSGLDKVLQGAEKDPRMMAEAMRLLTYNMEVDTISEIMIGIHSPKE</sequence>
<reference evidence="1" key="1">
    <citation type="submission" date="2015-04" db="EMBL/GenBank/DDBJ databases">
        <title>The genome sequence of the plant pathogenic Rhizarian Plasmodiophora brassicae reveals insights in its biotrophic life cycle and the origin of chitin synthesis.</title>
        <authorList>
            <person name="Schwelm A."/>
            <person name="Fogelqvist J."/>
            <person name="Knaust A."/>
            <person name="Julke S."/>
            <person name="Lilja T."/>
            <person name="Dhandapani V."/>
            <person name="Bonilla-Rosso G."/>
            <person name="Karlsson M."/>
            <person name="Shevchenko A."/>
            <person name="Choi S.R."/>
            <person name="Kim H.G."/>
            <person name="Park J.Y."/>
            <person name="Lim Y.P."/>
            <person name="Ludwig-Muller J."/>
            <person name="Dixelius C."/>
        </authorList>
    </citation>
    <scope>NUCLEOTIDE SEQUENCE</scope>
    <source>
        <tissue evidence="1">Potato root galls</tissue>
    </source>
</reference>
<proteinExistence type="predicted"/>